<evidence type="ECO:0000259" key="8">
    <source>
        <dbReference type="Pfam" id="PF23231"/>
    </source>
</evidence>
<dbReference type="GO" id="GO:0000974">
    <property type="term" value="C:Prp19 complex"/>
    <property type="evidence" value="ECO:0007669"/>
    <property type="project" value="TreeGrafter"/>
</dbReference>
<evidence type="ECO:0000256" key="6">
    <source>
        <dbReference type="ARBA" id="ARBA00023187"/>
    </source>
</evidence>
<dbReference type="GO" id="GO:0071014">
    <property type="term" value="C:post-mRNA release spliceosomal complex"/>
    <property type="evidence" value="ECO:0007669"/>
    <property type="project" value="TreeGrafter"/>
</dbReference>
<dbReference type="Pfam" id="PF23231">
    <property type="entry name" value="HAT_Syf1_CNRKL1_C"/>
    <property type="match status" value="1"/>
</dbReference>
<gene>
    <name evidence="9" type="ORF">VNO77_33699</name>
</gene>
<evidence type="ECO:0000256" key="1">
    <source>
        <dbReference type="ARBA" id="ARBA00004123"/>
    </source>
</evidence>
<evidence type="ECO:0000256" key="7">
    <source>
        <dbReference type="ARBA" id="ARBA00023242"/>
    </source>
</evidence>
<sequence>MIKGWKGEMVKFLGRDTSKRNLEGEGLGPRAPKNDWWQRKPGESFLEKAQFPASLSSAIACYHQESVETVEQRFTTLESFWRLSSSLIWKSPEQSRHRRLKLFEGNPTKQILTYTKAVKTIDPMKALGKPHTLWVAFAKLYEQHKDLANARVIFDKVVQVNYKTVDNLASV</sequence>
<dbReference type="AlphaFoldDB" id="A0AAN9KEA6"/>
<accession>A0AAN9KEA6</accession>
<keyword evidence="5" id="KW-0677">Repeat</keyword>
<dbReference type="FunFam" id="1.25.40.10:FF:000137">
    <property type="entry name" value="Pre-mRNA-splicing factor syf1"/>
    <property type="match status" value="1"/>
</dbReference>
<evidence type="ECO:0000256" key="5">
    <source>
        <dbReference type="ARBA" id="ARBA00022737"/>
    </source>
</evidence>
<dbReference type="PANTHER" id="PTHR11246:SF5">
    <property type="entry name" value="PRE-MRNA-SPLICING FACTOR SYF1"/>
    <property type="match status" value="1"/>
</dbReference>
<reference evidence="9 10" key="1">
    <citation type="submission" date="2024-01" db="EMBL/GenBank/DDBJ databases">
        <title>The genomes of 5 underutilized Papilionoideae crops provide insights into root nodulation and disease resistanc.</title>
        <authorList>
            <person name="Jiang F."/>
        </authorList>
    </citation>
    <scope>NUCLEOTIDE SEQUENCE [LARGE SCALE GENOMIC DNA]</scope>
    <source>
        <strain evidence="9">LVBAO_FW01</strain>
        <tissue evidence="9">Leaves</tissue>
    </source>
</reference>
<dbReference type="EMBL" id="JAYMYQ010000008">
    <property type="protein sequence ID" value="KAK7315166.1"/>
    <property type="molecule type" value="Genomic_DNA"/>
</dbReference>
<keyword evidence="7" id="KW-0539">Nucleus</keyword>
<evidence type="ECO:0000313" key="9">
    <source>
        <dbReference type="EMBL" id="KAK7315166.1"/>
    </source>
</evidence>
<keyword evidence="10" id="KW-1185">Reference proteome</keyword>
<comment type="subcellular location">
    <subcellularLocation>
        <location evidence="1">Nucleus</location>
    </subcellularLocation>
</comment>
<dbReference type="GO" id="GO:0071007">
    <property type="term" value="C:U2-type catalytic step 2 spliceosome"/>
    <property type="evidence" value="ECO:0007669"/>
    <property type="project" value="TreeGrafter"/>
</dbReference>
<dbReference type="InterPro" id="IPR055430">
    <property type="entry name" value="HAT_Syf1_CNRKL1_C"/>
</dbReference>
<dbReference type="SUPFAM" id="SSF48452">
    <property type="entry name" value="TPR-like"/>
    <property type="match status" value="1"/>
</dbReference>
<dbReference type="PANTHER" id="PTHR11246">
    <property type="entry name" value="PRE-MRNA SPLICING FACTOR"/>
    <property type="match status" value="1"/>
</dbReference>
<organism evidence="9 10">
    <name type="scientific">Canavalia gladiata</name>
    <name type="common">Sword bean</name>
    <name type="synonym">Dolichos gladiatus</name>
    <dbReference type="NCBI Taxonomy" id="3824"/>
    <lineage>
        <taxon>Eukaryota</taxon>
        <taxon>Viridiplantae</taxon>
        <taxon>Streptophyta</taxon>
        <taxon>Embryophyta</taxon>
        <taxon>Tracheophyta</taxon>
        <taxon>Spermatophyta</taxon>
        <taxon>Magnoliopsida</taxon>
        <taxon>eudicotyledons</taxon>
        <taxon>Gunneridae</taxon>
        <taxon>Pentapetalae</taxon>
        <taxon>rosids</taxon>
        <taxon>fabids</taxon>
        <taxon>Fabales</taxon>
        <taxon>Fabaceae</taxon>
        <taxon>Papilionoideae</taxon>
        <taxon>50 kb inversion clade</taxon>
        <taxon>NPAAA clade</taxon>
        <taxon>indigoferoid/millettioid clade</taxon>
        <taxon>Phaseoleae</taxon>
        <taxon>Canavalia</taxon>
    </lineage>
</organism>
<evidence type="ECO:0000313" key="10">
    <source>
        <dbReference type="Proteomes" id="UP001367508"/>
    </source>
</evidence>
<keyword evidence="4" id="KW-0747">Spliceosome</keyword>
<keyword evidence="6" id="KW-0508">mRNA splicing</keyword>
<protein>
    <recommendedName>
        <fullName evidence="8">Pre-mRNA-splicing factor Syf1/CRNKL1-like C-terminal HAT-repeats domain-containing protein</fullName>
    </recommendedName>
</protein>
<evidence type="ECO:0000256" key="4">
    <source>
        <dbReference type="ARBA" id="ARBA00022728"/>
    </source>
</evidence>
<dbReference type="GO" id="GO:0000349">
    <property type="term" value="P:generation of catalytic spliceosome for first transesterification step"/>
    <property type="evidence" value="ECO:0007669"/>
    <property type="project" value="TreeGrafter"/>
</dbReference>
<keyword evidence="3" id="KW-0507">mRNA processing</keyword>
<proteinExistence type="inferred from homology"/>
<dbReference type="InterPro" id="IPR045075">
    <property type="entry name" value="Syf1-like"/>
</dbReference>
<comment type="caution">
    <text evidence="9">The sequence shown here is derived from an EMBL/GenBank/DDBJ whole genome shotgun (WGS) entry which is preliminary data.</text>
</comment>
<evidence type="ECO:0000256" key="2">
    <source>
        <dbReference type="ARBA" id="ARBA00008644"/>
    </source>
</evidence>
<evidence type="ECO:0000256" key="3">
    <source>
        <dbReference type="ARBA" id="ARBA00022664"/>
    </source>
</evidence>
<dbReference type="Proteomes" id="UP001367508">
    <property type="component" value="Unassembled WGS sequence"/>
</dbReference>
<feature type="domain" description="Pre-mRNA-splicing factor Syf1/CRNKL1-like C-terminal HAT-repeats" evidence="8">
    <location>
        <begin position="123"/>
        <end position="171"/>
    </location>
</feature>
<name>A0AAN9KEA6_CANGL</name>
<comment type="similarity">
    <text evidence="2">Belongs to the crooked-neck family.</text>
</comment>
<dbReference type="InterPro" id="IPR011990">
    <property type="entry name" value="TPR-like_helical_dom_sf"/>
</dbReference>